<evidence type="ECO:0000256" key="12">
    <source>
        <dbReference type="PIRSR" id="PIRSR600823-4"/>
    </source>
</evidence>
<evidence type="ECO:0000256" key="11">
    <source>
        <dbReference type="PIRSR" id="PIRSR600823-3"/>
    </source>
</evidence>
<dbReference type="EC" id="1.11.1.7" evidence="4"/>
<evidence type="ECO:0000259" key="17">
    <source>
        <dbReference type="PROSITE" id="PS50873"/>
    </source>
</evidence>
<dbReference type="STRING" id="3821.A0A151RW53"/>
<feature type="transmembrane region" description="Helical" evidence="15">
    <location>
        <begin position="77"/>
        <end position="94"/>
    </location>
</feature>
<comment type="function">
    <text evidence="3">Removal of H(2)O(2), oxidation of toxic reductants, biosynthesis and degradation of lignin, suberization, auxin catabolism, response to environmental stresses such as wounding, pathogen attack and oxidative stress. These functions might be dependent on each isozyme/isoform in each plant tissue.</text>
</comment>
<keyword evidence="11" id="KW-0106">Calcium</keyword>
<comment type="similarity">
    <text evidence="14">Belongs to the peroxidase family.</text>
</comment>
<feature type="binding site" evidence="11">
    <location>
        <position position="63"/>
    </location>
    <ligand>
        <name>Ca(2+)</name>
        <dbReference type="ChEBI" id="CHEBI:29108"/>
        <label>1</label>
    </ligand>
</feature>
<keyword evidence="19" id="KW-1185">Reference proteome</keyword>
<evidence type="ECO:0000256" key="1">
    <source>
        <dbReference type="ARBA" id="ARBA00000189"/>
    </source>
</evidence>
<dbReference type="PANTHER" id="PTHR31388">
    <property type="entry name" value="PEROXIDASE 72-RELATED"/>
    <property type="match status" value="1"/>
</dbReference>
<feature type="chain" id="PRO_5007588176" description="peroxidase" evidence="16">
    <location>
        <begin position="21"/>
        <end position="109"/>
    </location>
</feature>
<dbReference type="PROSITE" id="PS50873">
    <property type="entry name" value="PEROXIDASE_4"/>
    <property type="match status" value="1"/>
</dbReference>
<evidence type="ECO:0000313" key="19">
    <source>
        <dbReference type="Proteomes" id="UP000075243"/>
    </source>
</evidence>
<evidence type="ECO:0000256" key="16">
    <source>
        <dbReference type="SAM" id="SignalP"/>
    </source>
</evidence>
<evidence type="ECO:0000256" key="8">
    <source>
        <dbReference type="ARBA" id="ARBA00023002"/>
    </source>
</evidence>
<dbReference type="AlphaFoldDB" id="A0A151RW53"/>
<evidence type="ECO:0000256" key="7">
    <source>
        <dbReference type="ARBA" id="ARBA00022723"/>
    </source>
</evidence>
<dbReference type="PRINTS" id="PR00461">
    <property type="entry name" value="PLPEROXIDASE"/>
</dbReference>
<feature type="binding site" evidence="11">
    <location>
        <position position="66"/>
    </location>
    <ligand>
        <name>Ca(2+)</name>
        <dbReference type="ChEBI" id="CHEBI:29108"/>
        <label>1</label>
    </ligand>
</feature>
<dbReference type="GO" id="GO:0046872">
    <property type="term" value="F:metal ion binding"/>
    <property type="evidence" value="ECO:0007669"/>
    <property type="project" value="UniProtKB-KW"/>
</dbReference>
<dbReference type="PROSITE" id="PS00436">
    <property type="entry name" value="PEROXIDASE_2"/>
    <property type="match status" value="1"/>
</dbReference>
<dbReference type="Gene3D" id="1.10.520.10">
    <property type="match status" value="1"/>
</dbReference>
<comment type="cofactor">
    <cofactor evidence="2">
        <name>heme b</name>
        <dbReference type="ChEBI" id="CHEBI:60344"/>
    </cofactor>
</comment>
<evidence type="ECO:0000256" key="15">
    <source>
        <dbReference type="SAM" id="Phobius"/>
    </source>
</evidence>
<evidence type="ECO:0000313" key="18">
    <source>
        <dbReference type="EMBL" id="KYP46779.1"/>
    </source>
</evidence>
<evidence type="ECO:0000256" key="10">
    <source>
        <dbReference type="PIRSR" id="PIRSR600823-1"/>
    </source>
</evidence>
<evidence type="ECO:0000256" key="14">
    <source>
        <dbReference type="RuleBase" id="RU004241"/>
    </source>
</evidence>
<sequence>MVPVVLSLLFFSFFIGGSEGQLQVGFYSNTCPQVDSIVNAIVRDAVLSDPNMAAVLLRLHFHDCFVEACICIRINNINYMLIFLFTIFCFYIFGDMHGLDHFRDVMVRF</sequence>
<dbReference type="SUPFAM" id="SSF48113">
    <property type="entry name" value="Heme-dependent peroxidases"/>
    <property type="match status" value="1"/>
</dbReference>
<dbReference type="Proteomes" id="UP000075243">
    <property type="component" value="Unassembled WGS sequence"/>
</dbReference>
<organism evidence="18 19">
    <name type="scientific">Cajanus cajan</name>
    <name type="common">Pigeon pea</name>
    <name type="synonym">Cajanus indicus</name>
    <dbReference type="NCBI Taxonomy" id="3821"/>
    <lineage>
        <taxon>Eukaryota</taxon>
        <taxon>Viridiplantae</taxon>
        <taxon>Streptophyta</taxon>
        <taxon>Embryophyta</taxon>
        <taxon>Tracheophyta</taxon>
        <taxon>Spermatophyta</taxon>
        <taxon>Magnoliopsida</taxon>
        <taxon>eudicotyledons</taxon>
        <taxon>Gunneridae</taxon>
        <taxon>Pentapetalae</taxon>
        <taxon>rosids</taxon>
        <taxon>fabids</taxon>
        <taxon>Fabales</taxon>
        <taxon>Fabaceae</taxon>
        <taxon>Papilionoideae</taxon>
        <taxon>50 kb inversion clade</taxon>
        <taxon>NPAAA clade</taxon>
        <taxon>indigoferoid/millettioid clade</taxon>
        <taxon>Phaseoleae</taxon>
        <taxon>Cajanus</taxon>
    </lineage>
</organism>
<dbReference type="GO" id="GO:0140825">
    <property type="term" value="F:lactoperoxidase activity"/>
    <property type="evidence" value="ECO:0007669"/>
    <property type="project" value="UniProtKB-EC"/>
</dbReference>
<keyword evidence="5 18" id="KW-0575">Peroxidase</keyword>
<protein>
    <recommendedName>
        <fullName evidence="4">peroxidase</fullName>
        <ecNumber evidence="4">1.11.1.7</ecNumber>
    </recommendedName>
</protein>
<dbReference type="PANTHER" id="PTHR31388:SF5">
    <property type="entry name" value="PEROXIDASE"/>
    <property type="match status" value="1"/>
</dbReference>
<feature type="domain" description="Plant heme peroxidase family profile" evidence="17">
    <location>
        <begin position="21"/>
        <end position="69"/>
    </location>
</feature>
<feature type="signal peptide" evidence="16">
    <location>
        <begin position="1"/>
        <end position="20"/>
    </location>
</feature>
<evidence type="ECO:0000256" key="6">
    <source>
        <dbReference type="ARBA" id="ARBA00022617"/>
    </source>
</evidence>
<comment type="cofactor">
    <cofactor evidence="11">
        <name>Ca(2+)</name>
        <dbReference type="ChEBI" id="CHEBI:29108"/>
    </cofactor>
    <text evidence="11">Binds 2 calcium ions per subunit.</text>
</comment>
<dbReference type="GO" id="GO:0006979">
    <property type="term" value="P:response to oxidative stress"/>
    <property type="evidence" value="ECO:0007669"/>
    <property type="project" value="InterPro"/>
</dbReference>
<dbReference type="InterPro" id="IPR010255">
    <property type="entry name" value="Haem_peroxidase_sf"/>
</dbReference>
<keyword evidence="13" id="KW-1015">Disulfide bond</keyword>
<dbReference type="Gramene" id="C.cajan_31913.t">
    <property type="protein sequence ID" value="C.cajan_31913.t.cds1"/>
    <property type="gene ID" value="C.cajan_31913"/>
</dbReference>
<dbReference type="InterPro" id="IPR019794">
    <property type="entry name" value="Peroxidases_AS"/>
</dbReference>
<proteinExistence type="inferred from homology"/>
<name>A0A151RW53_CAJCA</name>
<keyword evidence="7 11" id="KW-0479">Metal-binding</keyword>
<accession>A0A151RW53</accession>
<keyword evidence="15" id="KW-0812">Transmembrane</keyword>
<evidence type="ECO:0000256" key="4">
    <source>
        <dbReference type="ARBA" id="ARBA00012313"/>
    </source>
</evidence>
<comment type="catalytic activity">
    <reaction evidence="1">
        <text>2 a phenolic donor + H2O2 = 2 a phenolic radical donor + 2 H2O</text>
        <dbReference type="Rhea" id="RHEA:56136"/>
        <dbReference type="ChEBI" id="CHEBI:15377"/>
        <dbReference type="ChEBI" id="CHEBI:16240"/>
        <dbReference type="ChEBI" id="CHEBI:139520"/>
        <dbReference type="ChEBI" id="CHEBI:139521"/>
        <dbReference type="EC" id="1.11.1.7"/>
    </reaction>
</comment>
<dbReference type="InterPro" id="IPR002016">
    <property type="entry name" value="Haem_peroxidase"/>
</dbReference>
<feature type="active site" description="Proton acceptor" evidence="10">
    <location>
        <position position="62"/>
    </location>
</feature>
<keyword evidence="15" id="KW-0472">Membrane</keyword>
<reference evidence="18" key="1">
    <citation type="journal article" date="2012" name="Nat. Biotechnol.">
        <title>Draft genome sequence of pigeonpea (Cajanus cajan), an orphan legume crop of resource-poor farmers.</title>
        <authorList>
            <person name="Varshney R.K."/>
            <person name="Chen W."/>
            <person name="Li Y."/>
            <person name="Bharti A.K."/>
            <person name="Saxena R.K."/>
            <person name="Schlueter J.A."/>
            <person name="Donoghue M.T."/>
            <person name="Azam S."/>
            <person name="Fan G."/>
            <person name="Whaley A.M."/>
            <person name="Farmer A.D."/>
            <person name="Sheridan J."/>
            <person name="Iwata A."/>
            <person name="Tuteja R."/>
            <person name="Penmetsa R.V."/>
            <person name="Wu W."/>
            <person name="Upadhyaya H.D."/>
            <person name="Yang S.P."/>
            <person name="Shah T."/>
            <person name="Saxena K.B."/>
            <person name="Michael T."/>
            <person name="McCombie W.R."/>
            <person name="Yang B."/>
            <person name="Zhang G."/>
            <person name="Yang H."/>
            <person name="Wang J."/>
            <person name="Spillane C."/>
            <person name="Cook D.R."/>
            <person name="May G.D."/>
            <person name="Xu X."/>
            <person name="Jackson S.A."/>
        </authorList>
    </citation>
    <scope>NUCLEOTIDE SEQUENCE [LARGE SCALE GENOMIC DNA]</scope>
</reference>
<dbReference type="GO" id="GO:0020037">
    <property type="term" value="F:heme binding"/>
    <property type="evidence" value="ECO:0007669"/>
    <property type="project" value="InterPro"/>
</dbReference>
<dbReference type="InterPro" id="IPR000823">
    <property type="entry name" value="Peroxidase_pln"/>
</dbReference>
<keyword evidence="15" id="KW-1133">Transmembrane helix</keyword>
<keyword evidence="8" id="KW-0560">Oxidoreductase</keyword>
<dbReference type="EMBL" id="KQ483547">
    <property type="protein sequence ID" value="KYP46779.1"/>
    <property type="molecule type" value="Genomic_DNA"/>
</dbReference>
<evidence type="ECO:0000256" key="2">
    <source>
        <dbReference type="ARBA" id="ARBA00001970"/>
    </source>
</evidence>
<evidence type="ECO:0000256" key="3">
    <source>
        <dbReference type="ARBA" id="ARBA00002322"/>
    </source>
</evidence>
<feature type="disulfide bond" evidence="13">
    <location>
        <begin position="64"/>
        <end position="69"/>
    </location>
</feature>
<dbReference type="Pfam" id="PF00141">
    <property type="entry name" value="peroxidase"/>
    <property type="match status" value="1"/>
</dbReference>
<evidence type="ECO:0000256" key="13">
    <source>
        <dbReference type="PIRSR" id="PIRSR600823-5"/>
    </source>
</evidence>
<evidence type="ECO:0000256" key="9">
    <source>
        <dbReference type="ARBA" id="ARBA00023004"/>
    </source>
</evidence>
<keyword evidence="6" id="KW-0349">Heme</keyword>
<evidence type="ECO:0000256" key="5">
    <source>
        <dbReference type="ARBA" id="ARBA00022559"/>
    </source>
</evidence>
<gene>
    <name evidence="18" type="ORF">KK1_031622</name>
</gene>
<keyword evidence="9" id="KW-0408">Iron</keyword>
<feature type="site" description="Transition state stabilizer" evidence="12">
    <location>
        <position position="58"/>
    </location>
</feature>
<keyword evidence="16" id="KW-0732">Signal</keyword>